<organism evidence="1 2">
    <name type="scientific">Lacticaseibacillus camelliae DSM 22697 = JCM 13995</name>
    <dbReference type="NCBI Taxonomy" id="1423730"/>
    <lineage>
        <taxon>Bacteria</taxon>
        <taxon>Bacillati</taxon>
        <taxon>Bacillota</taxon>
        <taxon>Bacilli</taxon>
        <taxon>Lactobacillales</taxon>
        <taxon>Lactobacillaceae</taxon>
        <taxon>Lacticaseibacillus</taxon>
    </lineage>
</organism>
<dbReference type="OrthoDB" id="9810250at2"/>
<proteinExistence type="predicted"/>
<name>A0A0R2EZ43_9LACO</name>
<keyword evidence="2" id="KW-1185">Reference proteome</keyword>
<dbReference type="AlphaFoldDB" id="A0A0R2EZ43"/>
<dbReference type="EMBL" id="AYZJ01000042">
    <property type="protein sequence ID" value="KRN21666.1"/>
    <property type="molecule type" value="Genomic_DNA"/>
</dbReference>
<evidence type="ECO:0000313" key="1">
    <source>
        <dbReference type="EMBL" id="KRN21666.1"/>
    </source>
</evidence>
<gene>
    <name evidence="1" type="ORF">FC75_GL002127</name>
</gene>
<evidence type="ECO:0000313" key="2">
    <source>
        <dbReference type="Proteomes" id="UP000050865"/>
    </source>
</evidence>
<evidence type="ECO:0008006" key="3">
    <source>
        <dbReference type="Google" id="ProtNLM"/>
    </source>
</evidence>
<dbReference type="Proteomes" id="UP000050865">
    <property type="component" value="Unassembled WGS sequence"/>
</dbReference>
<sequence length="84" mass="9441">MKAFLVGQRWTAFVQALYGQATAHYQTMMAGQQHTVPDKALAAFALGGHINLFATWLQSDDRTPPEQMGEYYRRLAAGIMHDLQ</sequence>
<comment type="caution">
    <text evidence="1">The sequence shown here is derived from an EMBL/GenBank/DDBJ whole genome shotgun (WGS) entry which is preliminary data.</text>
</comment>
<dbReference type="STRING" id="1423730.FC75_GL002127"/>
<protein>
    <recommendedName>
        <fullName evidence="3">Transcriptional regulator TetR C-terminal Firmicutes type domain-containing protein</fullName>
    </recommendedName>
</protein>
<dbReference type="PATRIC" id="fig|1423730.4.peg.2210"/>
<accession>A0A0R2EZ43</accession>
<reference evidence="1 2" key="1">
    <citation type="journal article" date="2015" name="Genome Announc.">
        <title>Expanding the biotechnology potential of lactobacilli through comparative genomics of 213 strains and associated genera.</title>
        <authorList>
            <person name="Sun Z."/>
            <person name="Harris H.M."/>
            <person name="McCann A."/>
            <person name="Guo C."/>
            <person name="Argimon S."/>
            <person name="Zhang W."/>
            <person name="Yang X."/>
            <person name="Jeffery I.B."/>
            <person name="Cooney J.C."/>
            <person name="Kagawa T.F."/>
            <person name="Liu W."/>
            <person name="Song Y."/>
            <person name="Salvetti E."/>
            <person name="Wrobel A."/>
            <person name="Rasinkangas P."/>
            <person name="Parkhill J."/>
            <person name="Rea M.C."/>
            <person name="O'Sullivan O."/>
            <person name="Ritari J."/>
            <person name="Douillard F.P."/>
            <person name="Paul Ross R."/>
            <person name="Yang R."/>
            <person name="Briner A.E."/>
            <person name="Felis G.E."/>
            <person name="de Vos W.M."/>
            <person name="Barrangou R."/>
            <person name="Klaenhammer T.R."/>
            <person name="Caufield P.W."/>
            <person name="Cui Y."/>
            <person name="Zhang H."/>
            <person name="O'Toole P.W."/>
        </authorList>
    </citation>
    <scope>NUCLEOTIDE SEQUENCE [LARGE SCALE GENOMIC DNA]</scope>
    <source>
        <strain evidence="1 2">DSM 22697</strain>
    </source>
</reference>
<dbReference type="RefSeq" id="WP_054663982.1">
    <property type="nucleotide sequence ID" value="NZ_AYZJ01000042.1"/>
</dbReference>